<evidence type="ECO:0000313" key="1">
    <source>
        <dbReference type="EMBL" id="OGL77164.1"/>
    </source>
</evidence>
<dbReference type="EMBL" id="MGEF01000064">
    <property type="protein sequence ID" value="OGL77164.1"/>
    <property type="molecule type" value="Genomic_DNA"/>
</dbReference>
<reference evidence="1 2" key="1">
    <citation type="journal article" date="2016" name="Nat. Commun.">
        <title>Thousands of microbial genomes shed light on interconnected biogeochemical processes in an aquifer system.</title>
        <authorList>
            <person name="Anantharaman K."/>
            <person name="Brown C.T."/>
            <person name="Hug L.A."/>
            <person name="Sharon I."/>
            <person name="Castelle C.J."/>
            <person name="Probst A.J."/>
            <person name="Thomas B.C."/>
            <person name="Singh A."/>
            <person name="Wilkins M.J."/>
            <person name="Karaoz U."/>
            <person name="Brodie E.L."/>
            <person name="Williams K.H."/>
            <person name="Hubbard S.S."/>
            <person name="Banfield J.F."/>
        </authorList>
    </citation>
    <scope>NUCLEOTIDE SEQUENCE [LARGE SCALE GENOMIC DNA]</scope>
</reference>
<gene>
    <name evidence="1" type="ORF">A3J43_00060</name>
</gene>
<dbReference type="STRING" id="1802397.A3J43_00060"/>
<dbReference type="AlphaFoldDB" id="A0A1F7UHH8"/>
<proteinExistence type="predicted"/>
<evidence type="ECO:0008006" key="3">
    <source>
        <dbReference type="Google" id="ProtNLM"/>
    </source>
</evidence>
<evidence type="ECO:0000313" key="2">
    <source>
        <dbReference type="Proteomes" id="UP000176604"/>
    </source>
</evidence>
<comment type="caution">
    <text evidence="1">The sequence shown here is derived from an EMBL/GenBank/DDBJ whole genome shotgun (WGS) entry which is preliminary data.</text>
</comment>
<dbReference type="Proteomes" id="UP000176604">
    <property type="component" value="Unassembled WGS sequence"/>
</dbReference>
<sequence>MPAVTAPKTTANAIAKTVAGATGGTVEVLDKSAAVVIPAGAVTGNADVSITPTLSFVSLPRAIGAVAGQAFEVGIKVGTAAVKTFVKPLTLTFAYSDAMVKGLKPGTLKVQYYDETAKKWVALGGKLDAVKKIITVEVTHLTLFVVTGDREKIAMAGDLIKLTCPSGAEVTHACRSVYFLGSDLKRYVFPNEVTYKSWYPDFSGIIELPQEELQSYPIRANVTMRPGTYLVKITTDPKTYAVEPGGVLRWVPSEEIASALYGAQWAKRIVDVADPFFINYAFANAVANPLKAGEYPQGSVITYASAPAVQYYVEGGKKRKFAPAAAAANGVRSEFVITAPASVTPGNGTDIAAREETIASIR</sequence>
<organism evidence="1 2">
    <name type="scientific">Candidatus Uhrbacteria bacterium RIFCSPHIGHO2_12_FULL_54_23</name>
    <dbReference type="NCBI Taxonomy" id="1802397"/>
    <lineage>
        <taxon>Bacteria</taxon>
        <taxon>Candidatus Uhriibacteriota</taxon>
    </lineage>
</organism>
<protein>
    <recommendedName>
        <fullName evidence="3">ZU5 domain-containing protein</fullName>
    </recommendedName>
</protein>
<name>A0A1F7UHH8_9BACT</name>
<accession>A0A1F7UHH8</accession>